<feature type="domain" description="Amine oxidase" evidence="5">
    <location>
        <begin position="117"/>
        <end position="355"/>
    </location>
</feature>
<dbReference type="PANTHER" id="PTHR43656:SF2">
    <property type="entry name" value="BINDING OXIDOREDUCTASE, PUTATIVE (AFU_ORTHOLOGUE AFUA_2G08260)-RELATED"/>
    <property type="match status" value="1"/>
</dbReference>
<dbReference type="InterPro" id="IPR051799">
    <property type="entry name" value="NADH_flavin_oxidoreductase"/>
</dbReference>
<dbReference type="Gene3D" id="3.50.50.60">
    <property type="entry name" value="FAD/NAD(P)-binding domain"/>
    <property type="match status" value="2"/>
</dbReference>
<evidence type="ECO:0000313" key="7">
    <source>
        <dbReference type="Proteomes" id="UP000007077"/>
    </source>
</evidence>
<dbReference type="Proteomes" id="UP000007077">
    <property type="component" value="Chromosome"/>
</dbReference>
<evidence type="ECO:0000256" key="3">
    <source>
        <dbReference type="SAM" id="MobiDB-lite"/>
    </source>
</evidence>
<keyword evidence="1" id="KW-0285">Flavoprotein</keyword>
<dbReference type="eggNOG" id="COG1902">
    <property type="taxonomic scope" value="Bacteria"/>
</dbReference>
<evidence type="ECO:0000313" key="6">
    <source>
        <dbReference type="EMBL" id="ADP97349.1"/>
    </source>
</evidence>
<dbReference type="RefSeq" id="WP_014576975.1">
    <property type="nucleotide sequence ID" value="NC_017506.1"/>
</dbReference>
<accession>E4PM21</accession>
<dbReference type="InterPro" id="IPR036188">
    <property type="entry name" value="FAD/NAD-bd_sf"/>
</dbReference>
<dbReference type="EMBL" id="CP001978">
    <property type="protein sequence ID" value="ADP97349.1"/>
    <property type="molecule type" value="Genomic_DNA"/>
</dbReference>
<reference evidence="7" key="2">
    <citation type="submission" date="2010-02" db="EMBL/GenBank/DDBJ databases">
        <title>Complete genome sequence of Marinobacter adhaerens type strain (HP15).</title>
        <authorList>
            <person name="Gaerdes A.A.M."/>
            <person name="Kaeppel E."/>
            <person name="Shezad A."/>
            <person name="Seebah S."/>
            <person name="Teeling H."/>
            <person name="Yarza P."/>
            <person name="Gloeckner F.O."/>
            <person name="Ullrich M.S."/>
        </authorList>
    </citation>
    <scope>NUCLEOTIDE SEQUENCE [LARGE SCALE GENOMIC DNA]</scope>
    <source>
        <strain evidence="7">DSM 23420 / HP15</strain>
    </source>
</reference>
<reference evidence="6 7" key="1">
    <citation type="journal article" date="2010" name="Stand. Genomic Sci.">
        <title>Complete genome sequence of Marinobacter adhaerens type strain (HP15), a diatom-interacting marine microorganism.</title>
        <authorList>
            <person name="Gardes A."/>
            <person name="Kaeppel E."/>
            <person name="Shehzad A."/>
            <person name="Seebah S."/>
            <person name="Teeling H."/>
            <person name="Yarza P."/>
            <person name="Glockner F.O."/>
            <person name="Grossart H.P."/>
            <person name="Ullrich M.S."/>
        </authorList>
    </citation>
    <scope>NUCLEOTIDE SEQUENCE [LARGE SCALE GENOMIC DNA]</scope>
    <source>
        <strain evidence="7">DSM 23420 / HP15</strain>
    </source>
</reference>
<feature type="region of interest" description="Disordered" evidence="3">
    <location>
        <begin position="310"/>
        <end position="329"/>
    </location>
</feature>
<dbReference type="SUPFAM" id="SSF51905">
    <property type="entry name" value="FAD/NAD(P)-binding domain"/>
    <property type="match status" value="1"/>
</dbReference>
<dbReference type="eggNOG" id="COG1231">
    <property type="taxonomic scope" value="Bacteria"/>
</dbReference>
<evidence type="ECO:0000259" key="4">
    <source>
        <dbReference type="Pfam" id="PF00724"/>
    </source>
</evidence>
<dbReference type="Pfam" id="PF00724">
    <property type="entry name" value="Oxidored_FMN"/>
    <property type="match status" value="1"/>
</dbReference>
<dbReference type="KEGG" id="mad:HP15_1585"/>
<name>E4PM21_MARAH</name>
<organism evidence="6 7">
    <name type="scientific">Marinobacter adhaerens (strain DSM 23420 / HP15)</name>
    <dbReference type="NCBI Taxonomy" id="225937"/>
    <lineage>
        <taxon>Bacteria</taxon>
        <taxon>Pseudomonadati</taxon>
        <taxon>Pseudomonadota</taxon>
        <taxon>Gammaproteobacteria</taxon>
        <taxon>Pseudomonadales</taxon>
        <taxon>Marinobacteraceae</taxon>
        <taxon>Marinobacter</taxon>
    </lineage>
</organism>
<dbReference type="Gene3D" id="3.20.20.70">
    <property type="entry name" value="Aldolase class I"/>
    <property type="match status" value="1"/>
</dbReference>
<dbReference type="PATRIC" id="fig|225937.3.peg.1596"/>
<evidence type="ECO:0000259" key="5">
    <source>
        <dbReference type="Pfam" id="PF01593"/>
    </source>
</evidence>
<dbReference type="SUPFAM" id="SSF54373">
    <property type="entry name" value="FAD-linked reductases, C-terminal domain"/>
    <property type="match status" value="1"/>
</dbReference>
<protein>
    <submittedName>
        <fullName evidence="6">Oxidoreductase, FAD/FMN-binding protein</fullName>
    </submittedName>
</protein>
<dbReference type="STRING" id="225937.HP15_1585"/>
<dbReference type="AlphaFoldDB" id="E4PM21"/>
<dbReference type="InterPro" id="IPR001155">
    <property type="entry name" value="OxRdtase_FMN_N"/>
</dbReference>
<dbReference type="SUPFAM" id="SSF51395">
    <property type="entry name" value="FMN-linked oxidoreductases"/>
    <property type="match status" value="1"/>
</dbReference>
<dbReference type="InterPro" id="IPR002937">
    <property type="entry name" value="Amino_oxidase"/>
</dbReference>
<proteinExistence type="predicted"/>
<dbReference type="GO" id="GO:0010181">
    <property type="term" value="F:FMN binding"/>
    <property type="evidence" value="ECO:0007669"/>
    <property type="project" value="InterPro"/>
</dbReference>
<dbReference type="CDD" id="cd04733">
    <property type="entry name" value="OYE_like_2_FMN"/>
    <property type="match status" value="1"/>
</dbReference>
<gene>
    <name evidence="6" type="ordered locus">HP15_1585</name>
</gene>
<dbReference type="HOGENOM" id="CLU_346073_0_0_6"/>
<keyword evidence="2" id="KW-0560">Oxidoreductase</keyword>
<sequence>MQNVRIAIVGAGLAGLYAAYVLEKKGVKDYIVLEARDVLGGRIASTIHAEGQPDVSGEGFDLGPAWFWPAFQTDMAQLVDELGLETFEQFETGDMLLERSSNQPPERTAGYVNSPPSMRIAGGMYSLIDALYQRLDPARVVTGQTVRSLRISEPSIELLTEDAQSQSVSYSADHVLLAMPPRLVESQLTFSPALPDELARQWQATDTWMAPHAKYIAVFDQPFWRAQGLSGEARSAVGPMVEIHDASTQGGKAALFGFLGEPADVRRRVSEEELMTACRTQFVRLFGAQAENPEAEFIKDWAKEIYTATHTDERSSGNHPTPALSPSSGAWADRLTGIGSEWSREFTGYLAGAIDAVNRGLEHKNSNHQDDAMPESPLAQPLKLPCGAVLPNRLAKAAMTEGLADNQLHATHRHETLYGRWSDGGAGLLITGNVMIDHRVLERPGNVAIDPAPAEGEPEGMAQLRAWAEAGTRNGNHLWMQISHAGRQSPRYVTTRPMGPSEVQLSLMGNYARPRALSEPEILDFIQRFANVARIAKEAGFTGVQVHGAHGYLLSSFLSPVTNQRTDRWGGSLENRARFLLEVVRATRAAVGPEFPVAVKLNSDDFRKGGFTLDESVKVVRWLNEEGIDLLEVSGGTYEQPRLLGYSGDADTASDGPAMRESTRKREAYFLDYAQTIREVCDCPLMVTGGFRTRAFMEEAVANGETDVIGLGRPLCTDPDTPKDLLEGRIDKTVCHEDHIKLAQRGFFSPASPLMPLKVINVLGGQAWYYQQIFRLADDGKADPDLGIFKAIGAYLKDEMGQARRVKKARRQNGGT</sequence>
<feature type="domain" description="NADH:flavin oxidoreductase/NADH oxidase N-terminal" evidence="4">
    <location>
        <begin position="380"/>
        <end position="729"/>
    </location>
</feature>
<evidence type="ECO:0000256" key="1">
    <source>
        <dbReference type="ARBA" id="ARBA00022630"/>
    </source>
</evidence>
<evidence type="ECO:0000256" key="2">
    <source>
        <dbReference type="ARBA" id="ARBA00023002"/>
    </source>
</evidence>
<dbReference type="GO" id="GO:0016491">
    <property type="term" value="F:oxidoreductase activity"/>
    <property type="evidence" value="ECO:0007669"/>
    <property type="project" value="UniProtKB-KW"/>
</dbReference>
<dbReference type="InterPro" id="IPR013785">
    <property type="entry name" value="Aldolase_TIM"/>
</dbReference>
<dbReference type="Pfam" id="PF13450">
    <property type="entry name" value="NAD_binding_8"/>
    <property type="match status" value="1"/>
</dbReference>
<dbReference type="Pfam" id="PF01593">
    <property type="entry name" value="Amino_oxidase"/>
    <property type="match status" value="1"/>
</dbReference>
<dbReference type="PANTHER" id="PTHR43656">
    <property type="entry name" value="BINDING OXIDOREDUCTASE, PUTATIVE (AFU_ORTHOLOGUE AFUA_2G08260)-RELATED"/>
    <property type="match status" value="1"/>
</dbReference>